<dbReference type="GO" id="GO:0006750">
    <property type="term" value="P:glutathione biosynthetic process"/>
    <property type="evidence" value="ECO:0007669"/>
    <property type="project" value="UniProtKB-KW"/>
</dbReference>
<organism evidence="7 8">
    <name type="scientific">Bosea vaviloviae</name>
    <dbReference type="NCBI Taxonomy" id="1526658"/>
    <lineage>
        <taxon>Bacteria</taxon>
        <taxon>Pseudomonadati</taxon>
        <taxon>Pseudomonadota</taxon>
        <taxon>Alphaproteobacteria</taxon>
        <taxon>Hyphomicrobiales</taxon>
        <taxon>Boseaceae</taxon>
        <taxon>Bosea</taxon>
    </lineage>
</organism>
<dbReference type="PRINTS" id="PR01210">
    <property type="entry name" value="GGTRANSPTASE"/>
</dbReference>
<dbReference type="Gene3D" id="3.60.20.40">
    <property type="match status" value="1"/>
</dbReference>
<comment type="catalytic activity">
    <reaction evidence="2 6">
        <text>glutathione + H2O = L-cysteinylglycine + L-glutamate</text>
        <dbReference type="Rhea" id="RHEA:28807"/>
        <dbReference type="ChEBI" id="CHEBI:15377"/>
        <dbReference type="ChEBI" id="CHEBI:29985"/>
        <dbReference type="ChEBI" id="CHEBI:57925"/>
        <dbReference type="ChEBI" id="CHEBI:61694"/>
        <dbReference type="EC" id="3.4.19.13"/>
    </reaction>
</comment>
<dbReference type="EC" id="2.3.2.2" evidence="6"/>
<dbReference type="SUPFAM" id="SSF56235">
    <property type="entry name" value="N-terminal nucleophile aminohydrolases (Ntn hydrolases)"/>
    <property type="match status" value="1"/>
</dbReference>
<keyword evidence="6 7" id="KW-0808">Transferase</keyword>
<accession>A0A0N1N1P9</accession>
<reference evidence="7 8" key="1">
    <citation type="submission" date="2015-07" db="EMBL/GenBank/DDBJ databases">
        <title>Whole genome sequencing of Bosea vaviloviae isolated from cave pool.</title>
        <authorList>
            <person name="Tan N.E.H."/>
            <person name="Lee Y.P."/>
            <person name="Gan H.M."/>
            <person name="Barton H."/>
            <person name="Savka M.A."/>
        </authorList>
    </citation>
    <scope>NUCLEOTIDE SEQUENCE [LARGE SCALE GENOMIC DNA]</scope>
    <source>
        <strain evidence="7 8">SD260</strain>
    </source>
</reference>
<dbReference type="InterPro" id="IPR029055">
    <property type="entry name" value="Ntn_hydrolases_N"/>
</dbReference>
<comment type="caution">
    <text evidence="7">The sequence shown here is derived from an EMBL/GenBank/DDBJ whole genome shotgun (WGS) entry which is preliminary data.</text>
</comment>
<dbReference type="AlphaFoldDB" id="A0A0N1N1P9"/>
<dbReference type="Pfam" id="PF01019">
    <property type="entry name" value="G_glu_transpept"/>
    <property type="match status" value="1"/>
</dbReference>
<evidence type="ECO:0000256" key="5">
    <source>
        <dbReference type="PIRSR" id="PIRSR600101-2"/>
    </source>
</evidence>
<feature type="active site" description="Nucleophile" evidence="4">
    <location>
        <position position="340"/>
    </location>
</feature>
<dbReference type="UniPathway" id="UPA00204"/>
<dbReference type="InterPro" id="IPR052896">
    <property type="entry name" value="GGT-like_enzyme"/>
</dbReference>
<evidence type="ECO:0000256" key="6">
    <source>
        <dbReference type="RuleBase" id="RU368036"/>
    </source>
</evidence>
<dbReference type="InterPro" id="IPR043138">
    <property type="entry name" value="GGT_lsub"/>
</dbReference>
<keyword evidence="6" id="KW-0865">Zymogen</keyword>
<keyword evidence="6" id="KW-0012">Acyltransferase</keyword>
<evidence type="ECO:0000256" key="1">
    <source>
        <dbReference type="ARBA" id="ARBA00001049"/>
    </source>
</evidence>
<dbReference type="PANTHER" id="PTHR43881:SF1">
    <property type="entry name" value="GAMMA-GLUTAMYLTRANSPEPTIDASE (AFU_ORTHOLOGUE AFUA_4G13580)"/>
    <property type="match status" value="1"/>
</dbReference>
<comment type="pathway">
    <text evidence="6">Sulfur metabolism; glutathione metabolism.</text>
</comment>
<dbReference type="InterPro" id="IPR000101">
    <property type="entry name" value="GGT_peptidase"/>
</dbReference>
<comment type="catalytic activity">
    <reaction evidence="3 6">
        <text>an N-terminal (5-L-glutamyl)-[peptide] + an alpha-amino acid = 5-L-glutamyl amino acid + an N-terminal L-alpha-aminoacyl-[peptide]</text>
        <dbReference type="Rhea" id="RHEA:23904"/>
        <dbReference type="Rhea" id="RHEA-COMP:9780"/>
        <dbReference type="Rhea" id="RHEA-COMP:9795"/>
        <dbReference type="ChEBI" id="CHEBI:77644"/>
        <dbReference type="ChEBI" id="CHEBI:78597"/>
        <dbReference type="ChEBI" id="CHEBI:78599"/>
        <dbReference type="ChEBI" id="CHEBI:78608"/>
        <dbReference type="EC" id="2.3.2.2"/>
    </reaction>
</comment>
<feature type="binding site" evidence="5">
    <location>
        <position position="423"/>
    </location>
    <ligand>
        <name>L-glutamate</name>
        <dbReference type="ChEBI" id="CHEBI:29985"/>
    </ligand>
</feature>
<gene>
    <name evidence="7" type="ORF">AE618_17370</name>
</gene>
<comment type="similarity">
    <text evidence="6">Belongs to the gamma-glutamyltransferase family.</text>
</comment>
<dbReference type="GO" id="GO:0036374">
    <property type="term" value="F:glutathione hydrolase activity"/>
    <property type="evidence" value="ECO:0007669"/>
    <property type="project" value="UniProtKB-UniRule"/>
</dbReference>
<evidence type="ECO:0000256" key="4">
    <source>
        <dbReference type="PIRSR" id="PIRSR600101-1"/>
    </source>
</evidence>
<sequence>MGRRGMAATSHPTATLTAISILQAGGNAIDAAVAACAVQCVVEPGSTGIGGDCFVLLAAGGSDKVIAYDGSGRAPAAATLDWYLEHGFTEIPRQSAHAVTVPGSVEAWATLVKDHGRLPLAQLLEPAIALARDGYAVAPRVAADWAGQAALLAKDPHAARVFLPGGRAPLAGEVHHQRELAATLQAIAERGPDAFYEGEIAQDMVDRLRELGGLHTLEDFKEAKGGYVTPIKTSFRGHEVHECPPAGQGVIALMILNILSGFEPGDDPLSADRLHVEIEASRLAYSVRDAVLADPSQSKVPLDWLLSEELAAELRGKIDLKQAITELPSFSASAVEHADTVYISVVDGDGMAVSFINSVFNPYGAALVAPKSGVLLQNRGQGFVLKAGHPNAIAPRKRPLHTIIPGMMTRDGKVCLSFGVMGGHYQAMGHAHLVSKLVDYGLDLQSAISLPRVFPRPGQTAIEAEKTLPAAVKAELERRGFSFTAPAAAIGGGQAIAIDHERGVLLAGSDHRKDGCALGW</sequence>
<name>A0A0N1N1P9_9HYPH</name>
<evidence type="ECO:0000313" key="7">
    <source>
        <dbReference type="EMBL" id="KPH79827.1"/>
    </source>
</evidence>
<dbReference type="OrthoDB" id="9781342at2"/>
<dbReference type="RefSeq" id="WP_054210496.1">
    <property type="nucleotide sequence ID" value="NZ_LGSZ01000048.1"/>
</dbReference>
<comment type="PTM">
    <text evidence="6">Cleaved by autocatalysis into a large and a small subunit.</text>
</comment>
<keyword evidence="8" id="KW-1185">Reference proteome</keyword>
<dbReference type="GO" id="GO:0103068">
    <property type="term" value="F:leukotriene C4 gamma-glutamyl transferase activity"/>
    <property type="evidence" value="ECO:0007669"/>
    <property type="project" value="UniProtKB-EC"/>
</dbReference>
<dbReference type="InterPro" id="IPR043137">
    <property type="entry name" value="GGT_ssub_C"/>
</dbReference>
<comment type="subunit">
    <text evidence="6">This enzyme consists of two polypeptide chains, which are synthesized in precursor form from a single polypeptide.</text>
</comment>
<keyword evidence="6" id="KW-0378">Hydrolase</keyword>
<dbReference type="EC" id="3.4.19.13" evidence="6"/>
<dbReference type="EMBL" id="LGSZ01000048">
    <property type="protein sequence ID" value="KPH79827.1"/>
    <property type="molecule type" value="Genomic_DNA"/>
</dbReference>
<dbReference type="GO" id="GO:0006751">
    <property type="term" value="P:glutathione catabolic process"/>
    <property type="evidence" value="ECO:0007669"/>
    <property type="project" value="UniProtKB-UniRule"/>
</dbReference>
<comment type="catalytic activity">
    <reaction evidence="1 6">
        <text>an S-substituted glutathione + H2O = an S-substituted L-cysteinylglycine + L-glutamate</text>
        <dbReference type="Rhea" id="RHEA:59468"/>
        <dbReference type="ChEBI" id="CHEBI:15377"/>
        <dbReference type="ChEBI" id="CHEBI:29985"/>
        <dbReference type="ChEBI" id="CHEBI:90779"/>
        <dbReference type="ChEBI" id="CHEBI:143103"/>
        <dbReference type="EC" id="3.4.19.13"/>
    </reaction>
</comment>
<dbReference type="PANTHER" id="PTHR43881">
    <property type="entry name" value="GAMMA-GLUTAMYLTRANSPEPTIDASE (AFU_ORTHOLOGUE AFUA_4G13580)"/>
    <property type="match status" value="1"/>
</dbReference>
<protein>
    <recommendedName>
        <fullName evidence="6">Glutathione hydrolase proenzyme</fullName>
        <ecNumber evidence="6">2.3.2.2</ecNumber>
        <ecNumber evidence="6">3.4.19.13</ecNumber>
    </recommendedName>
    <component>
        <recommendedName>
            <fullName evidence="6">Glutathione hydrolase large chain</fullName>
        </recommendedName>
    </component>
    <component>
        <recommendedName>
            <fullName evidence="6">Glutathione hydrolase small chain</fullName>
        </recommendedName>
    </component>
</protein>
<dbReference type="Proteomes" id="UP000037822">
    <property type="component" value="Unassembled WGS sequence"/>
</dbReference>
<dbReference type="NCBIfam" id="TIGR00066">
    <property type="entry name" value="g_glut_trans"/>
    <property type="match status" value="1"/>
</dbReference>
<evidence type="ECO:0000256" key="2">
    <source>
        <dbReference type="ARBA" id="ARBA00001089"/>
    </source>
</evidence>
<evidence type="ECO:0000256" key="3">
    <source>
        <dbReference type="ARBA" id="ARBA00047417"/>
    </source>
</evidence>
<dbReference type="Gene3D" id="1.10.246.130">
    <property type="match status" value="1"/>
</dbReference>
<dbReference type="PATRIC" id="fig|1526658.3.peg.224"/>
<proteinExistence type="inferred from homology"/>
<keyword evidence="6" id="KW-0317">Glutathione biosynthesis</keyword>
<evidence type="ECO:0000313" key="8">
    <source>
        <dbReference type="Proteomes" id="UP000037822"/>
    </source>
</evidence>